<reference evidence="2 3" key="1">
    <citation type="submission" date="2017-02" db="EMBL/GenBank/DDBJ databases">
        <title>Arcobacter lacus sp. nov., a new species isolated from reclaimed water.</title>
        <authorList>
            <person name="Figueras M.J."/>
            <person name="Perez-Cataluna A."/>
            <person name="Salas-Masso N."/>
        </authorList>
    </citation>
    <scope>NUCLEOTIDE SEQUENCE [LARGE SCALE GENOMIC DNA]</scope>
    <source>
        <strain evidence="2 3">RW43-9</strain>
    </source>
</reference>
<name>A0ABX5JN68_9BACT</name>
<feature type="transmembrane region" description="Helical" evidence="1">
    <location>
        <begin position="41"/>
        <end position="66"/>
    </location>
</feature>
<feature type="transmembrane region" description="Helical" evidence="1">
    <location>
        <begin position="5"/>
        <end position="21"/>
    </location>
</feature>
<keyword evidence="1" id="KW-1133">Transmembrane helix</keyword>
<organism evidence="2 3">
    <name type="scientific">Arcobacter lacus</name>
    <dbReference type="NCBI Taxonomy" id="1912876"/>
    <lineage>
        <taxon>Bacteria</taxon>
        <taxon>Pseudomonadati</taxon>
        <taxon>Campylobacterota</taxon>
        <taxon>Epsilonproteobacteria</taxon>
        <taxon>Campylobacterales</taxon>
        <taxon>Arcobacteraceae</taxon>
        <taxon>Arcobacter</taxon>
    </lineage>
</organism>
<keyword evidence="1" id="KW-0472">Membrane</keyword>
<dbReference type="Proteomes" id="UP000251311">
    <property type="component" value="Unassembled WGS sequence"/>
</dbReference>
<keyword evidence="1" id="KW-0812">Transmembrane</keyword>
<proteinExistence type="predicted"/>
<gene>
    <name evidence="2" type="ORF">B0175_04065</name>
</gene>
<keyword evidence="3" id="KW-1185">Reference proteome</keyword>
<evidence type="ECO:0000256" key="1">
    <source>
        <dbReference type="SAM" id="Phobius"/>
    </source>
</evidence>
<evidence type="ECO:0000313" key="3">
    <source>
        <dbReference type="Proteomes" id="UP000251311"/>
    </source>
</evidence>
<accession>A0ABX5JN68</accession>
<sequence>MKKELFVFIGIFIVLTVLIHYKEFLNYPIAHIKNFPNSSAYGFGIFHPIVFSFTVYIVLLAPRLIIKLLRRKKNEKSN</sequence>
<comment type="caution">
    <text evidence="2">The sequence shown here is derived from an EMBL/GenBank/DDBJ whole genome shotgun (WGS) entry which is preliminary data.</text>
</comment>
<dbReference type="EMBL" id="MUXF01000005">
    <property type="protein sequence ID" value="PUE67043.1"/>
    <property type="molecule type" value="Genomic_DNA"/>
</dbReference>
<dbReference type="RefSeq" id="WP_108527399.1">
    <property type="nucleotide sequence ID" value="NZ_MUXF01000005.1"/>
</dbReference>
<evidence type="ECO:0000313" key="2">
    <source>
        <dbReference type="EMBL" id="PUE67043.1"/>
    </source>
</evidence>
<protein>
    <submittedName>
        <fullName evidence="2">Uncharacterized protein</fullName>
    </submittedName>
</protein>